<dbReference type="Proteomes" id="UP000008204">
    <property type="component" value="Chromosome"/>
</dbReference>
<dbReference type="eggNOG" id="COG0382">
    <property type="taxonomic scope" value="Bacteria"/>
</dbReference>
<evidence type="ECO:0000256" key="2">
    <source>
        <dbReference type="ARBA" id="ARBA00005985"/>
    </source>
</evidence>
<feature type="transmembrane region" description="Helical" evidence="7">
    <location>
        <begin position="112"/>
        <end position="145"/>
    </location>
</feature>
<evidence type="ECO:0000256" key="1">
    <source>
        <dbReference type="ARBA" id="ARBA00004141"/>
    </source>
</evidence>
<dbReference type="Gene3D" id="1.10.357.140">
    <property type="entry name" value="UbiA prenyltransferase"/>
    <property type="match status" value="1"/>
</dbReference>
<evidence type="ECO:0000256" key="7">
    <source>
        <dbReference type="SAM" id="Phobius"/>
    </source>
</evidence>
<dbReference type="Pfam" id="PF01040">
    <property type="entry name" value="UbiA"/>
    <property type="match status" value="1"/>
</dbReference>
<dbReference type="GO" id="GO:0016020">
    <property type="term" value="C:membrane"/>
    <property type="evidence" value="ECO:0007669"/>
    <property type="project" value="UniProtKB-SubCell"/>
</dbReference>
<dbReference type="InterPro" id="IPR000537">
    <property type="entry name" value="UbiA_prenyltransferase"/>
</dbReference>
<reference evidence="9" key="1">
    <citation type="journal article" date="2011" name="MBio">
        <title>Novel metabolic attributes of the genus Cyanothece, comprising a group of unicellular nitrogen-fixing Cyanobacteria.</title>
        <authorList>
            <person name="Bandyopadhyay A."/>
            <person name="Elvitigala T."/>
            <person name="Welsh E."/>
            <person name="Stockel J."/>
            <person name="Liberton M."/>
            <person name="Min H."/>
            <person name="Sherman L.A."/>
            <person name="Pakrasi H.B."/>
        </authorList>
    </citation>
    <scope>NUCLEOTIDE SEQUENCE [LARGE SCALE GENOMIC DNA]</scope>
    <source>
        <strain evidence="9">PCC 8801</strain>
    </source>
</reference>
<proteinExistence type="inferred from homology"/>
<organism evidence="8 9">
    <name type="scientific">Rippkaea orientalis (strain PCC 8801 / RF-1)</name>
    <name type="common">Cyanothece sp. (strain PCC 8801)</name>
    <dbReference type="NCBI Taxonomy" id="41431"/>
    <lineage>
        <taxon>Bacteria</taxon>
        <taxon>Bacillati</taxon>
        <taxon>Cyanobacteriota</taxon>
        <taxon>Cyanophyceae</taxon>
        <taxon>Oscillatoriophycideae</taxon>
        <taxon>Chroococcales</taxon>
        <taxon>Aphanothecaceae</taxon>
        <taxon>Rippkaea</taxon>
        <taxon>Rippkaea orientalis</taxon>
    </lineage>
</organism>
<accession>B7JZF9</accession>
<evidence type="ECO:0000256" key="3">
    <source>
        <dbReference type="ARBA" id="ARBA00022679"/>
    </source>
</evidence>
<dbReference type="AlphaFoldDB" id="B7JZF9"/>
<protein>
    <submittedName>
        <fullName evidence="8">UbiA prenyltransferase</fullName>
    </submittedName>
</protein>
<feature type="transmembrane region" description="Helical" evidence="7">
    <location>
        <begin position="299"/>
        <end position="317"/>
    </location>
</feature>
<name>B7JZF9_RIPO1</name>
<feature type="transmembrane region" description="Helical" evidence="7">
    <location>
        <begin position="191"/>
        <end position="210"/>
    </location>
</feature>
<dbReference type="OrthoDB" id="419081at2"/>
<dbReference type="KEGG" id="cyp:PCC8801_0012"/>
<evidence type="ECO:0000256" key="6">
    <source>
        <dbReference type="ARBA" id="ARBA00023136"/>
    </source>
</evidence>
<feature type="transmembrane region" description="Helical" evidence="7">
    <location>
        <begin position="157"/>
        <end position="179"/>
    </location>
</feature>
<dbReference type="InterPro" id="IPR044878">
    <property type="entry name" value="UbiA_sf"/>
</dbReference>
<dbReference type="Gene3D" id="1.20.120.1780">
    <property type="entry name" value="UbiA prenyltransferase"/>
    <property type="match status" value="1"/>
</dbReference>
<feature type="transmembrane region" description="Helical" evidence="7">
    <location>
        <begin position="257"/>
        <end position="279"/>
    </location>
</feature>
<keyword evidence="6 7" id="KW-0472">Membrane</keyword>
<dbReference type="PANTHER" id="PTHR43009:SF7">
    <property type="entry name" value="HOMOGENTISATE GERANYLGERANYLTRANSFERASE, CHLOROPLASTIC"/>
    <property type="match status" value="1"/>
</dbReference>
<feature type="transmembrane region" description="Helical" evidence="7">
    <location>
        <begin position="230"/>
        <end position="251"/>
    </location>
</feature>
<keyword evidence="3 8" id="KW-0808">Transferase</keyword>
<dbReference type="EMBL" id="CP001287">
    <property type="protein sequence ID" value="ACK64119.1"/>
    <property type="molecule type" value="Genomic_DNA"/>
</dbReference>
<evidence type="ECO:0000313" key="9">
    <source>
        <dbReference type="Proteomes" id="UP000008204"/>
    </source>
</evidence>
<evidence type="ECO:0000313" key="8">
    <source>
        <dbReference type="EMBL" id="ACK64119.1"/>
    </source>
</evidence>
<dbReference type="HOGENOM" id="CLU_048963_2_0_3"/>
<evidence type="ECO:0000256" key="4">
    <source>
        <dbReference type="ARBA" id="ARBA00022692"/>
    </source>
</evidence>
<dbReference type="NCBIfam" id="NF009525">
    <property type="entry name" value="PRK12887.1"/>
    <property type="match status" value="1"/>
</dbReference>
<feature type="transmembrane region" description="Helical" evidence="7">
    <location>
        <begin position="31"/>
        <end position="49"/>
    </location>
</feature>
<sequence>MSRPPISLNNPKNLLQDPLSWFYSFWKFSRPHTIVGTSLSVIALYFIALTSTQSLIKLDNLVYLLGGVIACLCGNIYIVGLNQLEDIEIDQINKPNLPLAAREFSIKQGQIIVSITGILALGLATLLGQWLIITVGISLIIGTLYSLPPIRLKRIPLLAALCIFTVRGVIVNLGLFLYFTQALTATGFVSPSVWLLTLFILVFTVAIAIFKDVPDLEGDRQYNIKTFTLLLGKSAIFKLSCAIIIFCYLIMITAGFIPILGINPWLTIVSHLSLLFLLLWRSQGVNLEDKSSIAQFYQFIWKLFFLEYLLFPIICFLQ</sequence>
<comment type="similarity">
    <text evidence="2">Belongs to the UbiA prenyltransferase family.</text>
</comment>
<evidence type="ECO:0000256" key="5">
    <source>
        <dbReference type="ARBA" id="ARBA00022989"/>
    </source>
</evidence>
<keyword evidence="5 7" id="KW-1133">Transmembrane helix</keyword>
<dbReference type="InterPro" id="IPR044502">
    <property type="entry name" value="AtHST-like"/>
</dbReference>
<gene>
    <name evidence="8" type="ordered locus">PCC8801_0012</name>
</gene>
<dbReference type="RefSeq" id="WP_012593396.1">
    <property type="nucleotide sequence ID" value="NC_011726.1"/>
</dbReference>
<dbReference type="PANTHER" id="PTHR43009">
    <property type="entry name" value="HOMOGENTISATE SOLANESYLTRANSFERASE, CHLOROPLASTIC"/>
    <property type="match status" value="1"/>
</dbReference>
<dbReference type="GO" id="GO:0004659">
    <property type="term" value="F:prenyltransferase activity"/>
    <property type="evidence" value="ECO:0007669"/>
    <property type="project" value="InterPro"/>
</dbReference>
<keyword evidence="9" id="KW-1185">Reference proteome</keyword>
<comment type="subcellular location">
    <subcellularLocation>
        <location evidence="1">Membrane</location>
        <topology evidence="1">Multi-pass membrane protein</topology>
    </subcellularLocation>
</comment>
<dbReference type="STRING" id="41431.PCC8801_0012"/>
<feature type="transmembrane region" description="Helical" evidence="7">
    <location>
        <begin position="61"/>
        <end position="80"/>
    </location>
</feature>
<dbReference type="CDD" id="cd13960">
    <property type="entry name" value="PT_UbiA_HPT1"/>
    <property type="match status" value="1"/>
</dbReference>
<keyword evidence="4 7" id="KW-0812">Transmembrane</keyword>